<comment type="caution">
    <text evidence="2">The sequence shown here is derived from an EMBL/GenBank/DDBJ whole genome shotgun (WGS) entry which is preliminary data.</text>
</comment>
<feature type="region of interest" description="Disordered" evidence="1">
    <location>
        <begin position="80"/>
        <end position="104"/>
    </location>
</feature>
<dbReference type="EMBL" id="CAWUFR010001784">
    <property type="protein sequence ID" value="CAK6984368.1"/>
    <property type="molecule type" value="Genomic_DNA"/>
</dbReference>
<dbReference type="Proteomes" id="UP001314229">
    <property type="component" value="Unassembled WGS sequence"/>
</dbReference>
<reference evidence="2 3" key="1">
    <citation type="submission" date="2024-01" db="EMBL/GenBank/DDBJ databases">
        <authorList>
            <person name="Alioto T."/>
            <person name="Alioto T."/>
            <person name="Gomez Garrido J."/>
        </authorList>
    </citation>
    <scope>NUCLEOTIDE SEQUENCE [LARGE SCALE GENOMIC DNA]</scope>
</reference>
<gene>
    <name evidence="2" type="ORF">FSCOSCO3_A022818</name>
</gene>
<accession>A0AAV1QJP4</accession>
<organism evidence="2 3">
    <name type="scientific">Scomber scombrus</name>
    <name type="common">Atlantic mackerel</name>
    <name type="synonym">Scomber vernalis</name>
    <dbReference type="NCBI Taxonomy" id="13677"/>
    <lineage>
        <taxon>Eukaryota</taxon>
        <taxon>Metazoa</taxon>
        <taxon>Chordata</taxon>
        <taxon>Craniata</taxon>
        <taxon>Vertebrata</taxon>
        <taxon>Euteleostomi</taxon>
        <taxon>Actinopterygii</taxon>
        <taxon>Neopterygii</taxon>
        <taxon>Teleostei</taxon>
        <taxon>Neoteleostei</taxon>
        <taxon>Acanthomorphata</taxon>
        <taxon>Pelagiaria</taxon>
        <taxon>Scombriformes</taxon>
        <taxon>Scombridae</taxon>
        <taxon>Scomber</taxon>
    </lineage>
</organism>
<name>A0AAV1QJP4_SCOSC</name>
<evidence type="ECO:0000313" key="3">
    <source>
        <dbReference type="Proteomes" id="UP001314229"/>
    </source>
</evidence>
<sequence>VQENLAAYAPTLKLQKGYDDSHKNPGKYAITGGAKPKEPDLITNEEYLKSISSVKTDEYDSIKSYKLGSVGEYKRFIGARRSDNNNNSSRTANADHIPPKNSVGQAWNRIKDKPELQEQLKNRNPKLYEMLEGIKDDNNGRNLVAMEVLAVDHRCALTTASSHYAKKSRELIAESLVSGDVERMLKQSMILAHPVTSQELLADL</sequence>
<feature type="non-terminal residue" evidence="2">
    <location>
        <position position="1"/>
    </location>
</feature>
<keyword evidence="3" id="KW-1185">Reference proteome</keyword>
<evidence type="ECO:0000313" key="2">
    <source>
        <dbReference type="EMBL" id="CAK6984368.1"/>
    </source>
</evidence>
<feature type="non-terminal residue" evidence="2">
    <location>
        <position position="204"/>
    </location>
</feature>
<evidence type="ECO:0000256" key="1">
    <source>
        <dbReference type="SAM" id="MobiDB-lite"/>
    </source>
</evidence>
<feature type="compositionally biased region" description="Low complexity" evidence="1">
    <location>
        <begin position="84"/>
        <end position="95"/>
    </location>
</feature>
<dbReference type="AlphaFoldDB" id="A0AAV1QJP4"/>
<proteinExistence type="predicted"/>
<protein>
    <submittedName>
        <fullName evidence="2">Uncharacterized protein LOC122981723 isoform X2</fullName>
    </submittedName>
</protein>